<dbReference type="AlphaFoldDB" id="A0A0B1T4L8"/>
<dbReference type="Proteomes" id="UP000053660">
    <property type="component" value="Unassembled WGS sequence"/>
</dbReference>
<evidence type="ECO:0000313" key="1">
    <source>
        <dbReference type="EMBL" id="KHJ90355.1"/>
    </source>
</evidence>
<sequence length="84" mass="9641">MNCLLFFAIAGYATAINILGFKQSIAFRRFFCMLTFPFQPCQRKFRVGIPKKFVTRAKTPSKIYEAGSFELANKFQGEGRSCFH</sequence>
<dbReference type="EMBL" id="KN553119">
    <property type="protein sequence ID" value="KHJ90355.1"/>
    <property type="molecule type" value="Genomic_DNA"/>
</dbReference>
<reference evidence="1 2" key="1">
    <citation type="submission" date="2014-03" db="EMBL/GenBank/DDBJ databases">
        <title>Draft genome of the hookworm Oesophagostomum dentatum.</title>
        <authorList>
            <person name="Mitreva M."/>
        </authorList>
    </citation>
    <scope>NUCLEOTIDE SEQUENCE [LARGE SCALE GENOMIC DNA]</scope>
    <source>
        <strain evidence="1 2">OD-Hann</strain>
    </source>
</reference>
<protein>
    <submittedName>
        <fullName evidence="1">Uncharacterized protein</fullName>
    </submittedName>
</protein>
<name>A0A0B1T4L8_OESDE</name>
<gene>
    <name evidence="1" type="ORF">OESDEN_09803</name>
</gene>
<keyword evidence="2" id="KW-1185">Reference proteome</keyword>
<proteinExistence type="predicted"/>
<accession>A0A0B1T4L8</accession>
<evidence type="ECO:0000313" key="2">
    <source>
        <dbReference type="Proteomes" id="UP000053660"/>
    </source>
</evidence>
<organism evidence="1 2">
    <name type="scientific">Oesophagostomum dentatum</name>
    <name type="common">Nodular worm</name>
    <dbReference type="NCBI Taxonomy" id="61180"/>
    <lineage>
        <taxon>Eukaryota</taxon>
        <taxon>Metazoa</taxon>
        <taxon>Ecdysozoa</taxon>
        <taxon>Nematoda</taxon>
        <taxon>Chromadorea</taxon>
        <taxon>Rhabditida</taxon>
        <taxon>Rhabditina</taxon>
        <taxon>Rhabditomorpha</taxon>
        <taxon>Strongyloidea</taxon>
        <taxon>Strongylidae</taxon>
        <taxon>Oesophagostomum</taxon>
    </lineage>
</organism>